<keyword evidence="9 10" id="KW-0472">Membrane</keyword>
<dbReference type="InterPro" id="IPR051613">
    <property type="entry name" value="ABC_transp_permease_HisMQ"/>
</dbReference>
<feature type="transmembrane region" description="Helical" evidence="10">
    <location>
        <begin position="55"/>
        <end position="79"/>
    </location>
</feature>
<evidence type="ECO:0000256" key="5">
    <source>
        <dbReference type="ARBA" id="ARBA00022519"/>
    </source>
</evidence>
<dbReference type="PROSITE" id="PS50928">
    <property type="entry name" value="ABC_TM1"/>
    <property type="match status" value="1"/>
</dbReference>
<dbReference type="InterPro" id="IPR000515">
    <property type="entry name" value="MetI-like"/>
</dbReference>
<evidence type="ECO:0000313" key="13">
    <source>
        <dbReference type="Proteomes" id="UP001528823"/>
    </source>
</evidence>
<evidence type="ECO:0000256" key="7">
    <source>
        <dbReference type="ARBA" id="ARBA00022970"/>
    </source>
</evidence>
<name>A0ABT5UBX1_9GAMM</name>
<comment type="subcellular location">
    <subcellularLocation>
        <location evidence="1">Cell inner membrane</location>
        <topology evidence="1">Multi-pass membrane protein</topology>
    </subcellularLocation>
    <subcellularLocation>
        <location evidence="10">Cell membrane</location>
        <topology evidence="10">Multi-pass membrane protein</topology>
    </subcellularLocation>
</comment>
<dbReference type="NCBIfam" id="TIGR01726">
    <property type="entry name" value="HEQRo_perm_3TM"/>
    <property type="match status" value="1"/>
</dbReference>
<comment type="similarity">
    <text evidence="2">Belongs to the binding-protein-dependent transport system permease family. HisMQ subfamily.</text>
</comment>
<dbReference type="Proteomes" id="UP001528823">
    <property type="component" value="Unassembled WGS sequence"/>
</dbReference>
<dbReference type="EMBL" id="JAPMOU010000025">
    <property type="protein sequence ID" value="MDE1463879.1"/>
    <property type="molecule type" value="Genomic_DNA"/>
</dbReference>
<sequence>MAQASDAPHPIDYASSILDGVLLTIELALLSLFIAVLLGMLAALGKLSRNLLARWLASVYTTVIRGIPELVLMFLVFYGGQLLINDLAASIGYDDYIDIDPFISGVITIGFIYGAYMGETFRGAILAVDQGQLEAGSAYGMTRWQVFHRILFPQMMRHALPGLGNNWLVLLKATALVSLIGLEDMVRKAHLASGSTQEPFIFFLAVAVIFLIFTSISVALLQWAENHYGACVKRETH</sequence>
<dbReference type="SUPFAM" id="SSF161098">
    <property type="entry name" value="MetI-like"/>
    <property type="match status" value="1"/>
</dbReference>
<keyword evidence="7" id="KW-0029">Amino-acid transport</keyword>
<evidence type="ECO:0000256" key="9">
    <source>
        <dbReference type="ARBA" id="ARBA00023136"/>
    </source>
</evidence>
<evidence type="ECO:0000256" key="8">
    <source>
        <dbReference type="ARBA" id="ARBA00022989"/>
    </source>
</evidence>
<keyword evidence="4" id="KW-1003">Cell membrane</keyword>
<organism evidence="12 13">
    <name type="scientific">Spartinivicinus poritis</name>
    <dbReference type="NCBI Taxonomy" id="2994640"/>
    <lineage>
        <taxon>Bacteria</taxon>
        <taxon>Pseudomonadati</taxon>
        <taxon>Pseudomonadota</taxon>
        <taxon>Gammaproteobacteria</taxon>
        <taxon>Oceanospirillales</taxon>
        <taxon>Zooshikellaceae</taxon>
        <taxon>Spartinivicinus</taxon>
    </lineage>
</organism>
<dbReference type="PANTHER" id="PTHR30133">
    <property type="entry name" value="CATIONIC AMINO ACID TRANSPORTER, MEMBRANE COMPONENT"/>
    <property type="match status" value="1"/>
</dbReference>
<gene>
    <name evidence="12" type="ORF">ORQ98_18155</name>
</gene>
<dbReference type="RefSeq" id="WP_274690213.1">
    <property type="nucleotide sequence ID" value="NZ_JAPMOU010000025.1"/>
</dbReference>
<reference evidence="12 13" key="1">
    <citation type="submission" date="2022-11" db="EMBL/GenBank/DDBJ databases">
        <title>Spartinivicinus poritis sp. nov., isolated from scleractinian coral Porites lutea.</title>
        <authorList>
            <person name="Zhang G."/>
            <person name="Cai L."/>
            <person name="Wei Q."/>
        </authorList>
    </citation>
    <scope>NUCLEOTIDE SEQUENCE [LARGE SCALE GENOMIC DNA]</scope>
    <source>
        <strain evidence="12 13">A2-2</strain>
    </source>
</reference>
<evidence type="ECO:0000256" key="10">
    <source>
        <dbReference type="RuleBase" id="RU363032"/>
    </source>
</evidence>
<dbReference type="PANTHER" id="PTHR30133:SF4">
    <property type="entry name" value="ARGININE_ORNITHINE TRANSPORT PROTEIN AOTQ"/>
    <property type="match status" value="1"/>
</dbReference>
<dbReference type="InterPro" id="IPR035906">
    <property type="entry name" value="MetI-like_sf"/>
</dbReference>
<keyword evidence="6 10" id="KW-0812">Transmembrane</keyword>
<feature type="transmembrane region" description="Helical" evidence="10">
    <location>
        <begin position="99"/>
        <end position="116"/>
    </location>
</feature>
<feature type="transmembrane region" description="Helical" evidence="10">
    <location>
        <begin position="20"/>
        <end position="43"/>
    </location>
</feature>
<dbReference type="Gene3D" id="1.10.3720.10">
    <property type="entry name" value="MetI-like"/>
    <property type="match status" value="1"/>
</dbReference>
<dbReference type="CDD" id="cd06261">
    <property type="entry name" value="TM_PBP2"/>
    <property type="match status" value="1"/>
</dbReference>
<feature type="transmembrane region" description="Helical" evidence="10">
    <location>
        <begin position="200"/>
        <end position="224"/>
    </location>
</feature>
<protein>
    <submittedName>
        <fullName evidence="12">ABC transporter permease</fullName>
    </submittedName>
</protein>
<dbReference type="InterPro" id="IPR010065">
    <property type="entry name" value="AA_ABC_transptr_permease_3TM"/>
</dbReference>
<evidence type="ECO:0000256" key="6">
    <source>
        <dbReference type="ARBA" id="ARBA00022692"/>
    </source>
</evidence>
<keyword evidence="13" id="KW-1185">Reference proteome</keyword>
<evidence type="ECO:0000256" key="4">
    <source>
        <dbReference type="ARBA" id="ARBA00022475"/>
    </source>
</evidence>
<feature type="domain" description="ABC transmembrane type-1" evidence="11">
    <location>
        <begin position="21"/>
        <end position="221"/>
    </location>
</feature>
<comment type="caution">
    <text evidence="12">The sequence shown here is derived from an EMBL/GenBank/DDBJ whole genome shotgun (WGS) entry which is preliminary data.</text>
</comment>
<feature type="transmembrane region" description="Helical" evidence="10">
    <location>
        <begin position="159"/>
        <end position="180"/>
    </location>
</feature>
<evidence type="ECO:0000256" key="3">
    <source>
        <dbReference type="ARBA" id="ARBA00022448"/>
    </source>
</evidence>
<keyword evidence="5" id="KW-0997">Cell inner membrane</keyword>
<evidence type="ECO:0000256" key="1">
    <source>
        <dbReference type="ARBA" id="ARBA00004429"/>
    </source>
</evidence>
<accession>A0ABT5UBX1</accession>
<evidence type="ECO:0000259" key="11">
    <source>
        <dbReference type="PROSITE" id="PS50928"/>
    </source>
</evidence>
<keyword evidence="8 10" id="KW-1133">Transmembrane helix</keyword>
<evidence type="ECO:0000313" key="12">
    <source>
        <dbReference type="EMBL" id="MDE1463879.1"/>
    </source>
</evidence>
<proteinExistence type="inferred from homology"/>
<dbReference type="Pfam" id="PF00528">
    <property type="entry name" value="BPD_transp_1"/>
    <property type="match status" value="1"/>
</dbReference>
<evidence type="ECO:0000256" key="2">
    <source>
        <dbReference type="ARBA" id="ARBA00010072"/>
    </source>
</evidence>
<keyword evidence="3 10" id="KW-0813">Transport</keyword>